<dbReference type="InterPro" id="IPR056917">
    <property type="entry name" value="Ig_TRAPPC10"/>
</dbReference>
<name>A0A443RAL7_9ACAR</name>
<evidence type="ECO:0000256" key="2">
    <source>
        <dbReference type="ARBA" id="ARBA00022448"/>
    </source>
</evidence>
<dbReference type="Pfam" id="PF23036">
    <property type="entry name" value="TRAPPC10_1st"/>
    <property type="match status" value="1"/>
</dbReference>
<dbReference type="Pfam" id="PF23604">
    <property type="entry name" value="Ig_TRAPPC10"/>
    <property type="match status" value="1"/>
</dbReference>
<dbReference type="PANTHER" id="PTHR13251:SF3">
    <property type="entry name" value="TRAFFICKING PROTEIN PARTICLE COMPLEX SUBUNIT 10"/>
    <property type="match status" value="1"/>
</dbReference>
<dbReference type="InterPro" id="IPR045126">
    <property type="entry name" value="TRAPPC10/Trs130"/>
</dbReference>
<dbReference type="GO" id="GO:0006891">
    <property type="term" value="P:intra-Golgi vesicle-mediated transport"/>
    <property type="evidence" value="ECO:0007669"/>
    <property type="project" value="TreeGrafter"/>
</dbReference>
<feature type="domain" description="TRAPPC10/Trs130 N-terminal" evidence="6">
    <location>
        <begin position="2"/>
        <end position="319"/>
    </location>
</feature>
<gene>
    <name evidence="8" type="ORF">B4U79_00248</name>
</gene>
<evidence type="ECO:0000256" key="1">
    <source>
        <dbReference type="ARBA" id="ARBA00004555"/>
    </source>
</evidence>
<dbReference type="OrthoDB" id="10256906at2759"/>
<dbReference type="EMBL" id="NCKU01001363">
    <property type="protein sequence ID" value="RWS12306.1"/>
    <property type="molecule type" value="Genomic_DNA"/>
</dbReference>
<keyword evidence="3" id="KW-0333">Golgi apparatus</keyword>
<protein>
    <submittedName>
        <fullName evidence="8">Trafficking protein particle complex subunit 10-like protein</fullName>
    </submittedName>
</protein>
<dbReference type="GO" id="GO:1990071">
    <property type="term" value="C:TRAPPII protein complex"/>
    <property type="evidence" value="ECO:0007669"/>
    <property type="project" value="InterPro"/>
</dbReference>
<accession>A0A443RAL7</accession>
<dbReference type="AlphaFoldDB" id="A0A443RAL7"/>
<feature type="domain" description="Trafficking protein particle complex subunit 11" evidence="4">
    <location>
        <begin position="460"/>
        <end position="537"/>
    </location>
</feature>
<evidence type="ECO:0000256" key="3">
    <source>
        <dbReference type="ARBA" id="ARBA00023034"/>
    </source>
</evidence>
<reference evidence="8 9" key="1">
    <citation type="journal article" date="2018" name="Gigascience">
        <title>Genomes of trombidid mites reveal novel predicted allergens and laterally-transferred genes associated with secondary metabolism.</title>
        <authorList>
            <person name="Dong X."/>
            <person name="Chaisiri K."/>
            <person name="Xia D."/>
            <person name="Armstrong S.D."/>
            <person name="Fang Y."/>
            <person name="Donnelly M.J."/>
            <person name="Kadowaki T."/>
            <person name="McGarry J.W."/>
            <person name="Darby A.C."/>
            <person name="Makepeace B.L."/>
        </authorList>
    </citation>
    <scope>NUCLEOTIDE SEQUENCE [LARGE SCALE GENOMIC DNA]</scope>
    <source>
        <strain evidence="8">UoL-WK</strain>
    </source>
</reference>
<dbReference type="PANTHER" id="PTHR13251">
    <property type="entry name" value="EPILEPSY HOLOPROSENCEPHALY CANDIDATE 1/TMEM1"/>
    <property type="match status" value="1"/>
</dbReference>
<evidence type="ECO:0000259" key="4">
    <source>
        <dbReference type="Pfam" id="PF11817"/>
    </source>
</evidence>
<feature type="domain" description="TRAPPC10/Trs130 C-terminal" evidence="5">
    <location>
        <begin position="1004"/>
        <end position="1125"/>
    </location>
</feature>
<dbReference type="Pfam" id="PF12584">
    <property type="entry name" value="TRAPPC10"/>
    <property type="match status" value="1"/>
</dbReference>
<feature type="domain" description="TRAPPC10 Ig-like" evidence="7">
    <location>
        <begin position="763"/>
        <end position="859"/>
    </location>
</feature>
<proteinExistence type="predicted"/>
<dbReference type="InterPro" id="IPR022233">
    <property type="entry name" value="TRAPPC10/Trs130_C"/>
</dbReference>
<dbReference type="GO" id="GO:0034498">
    <property type="term" value="P:early endosome to Golgi transport"/>
    <property type="evidence" value="ECO:0007669"/>
    <property type="project" value="TreeGrafter"/>
</dbReference>
<dbReference type="STRING" id="1965070.A0A443RAL7"/>
<comment type="subcellular location">
    <subcellularLocation>
        <location evidence="1">Golgi apparatus</location>
    </subcellularLocation>
</comment>
<keyword evidence="2" id="KW-0813">Transport</keyword>
<evidence type="ECO:0000259" key="6">
    <source>
        <dbReference type="Pfam" id="PF23036"/>
    </source>
</evidence>
<dbReference type="InterPro" id="IPR056913">
    <property type="entry name" value="TRAPPC10/Trs130_N"/>
</dbReference>
<keyword evidence="9" id="KW-1185">Reference proteome</keyword>
<dbReference type="GO" id="GO:0005829">
    <property type="term" value="C:cytosol"/>
    <property type="evidence" value="ECO:0007669"/>
    <property type="project" value="GOC"/>
</dbReference>
<organism evidence="8 9">
    <name type="scientific">Dinothrombium tinctorium</name>
    <dbReference type="NCBI Taxonomy" id="1965070"/>
    <lineage>
        <taxon>Eukaryota</taxon>
        <taxon>Metazoa</taxon>
        <taxon>Ecdysozoa</taxon>
        <taxon>Arthropoda</taxon>
        <taxon>Chelicerata</taxon>
        <taxon>Arachnida</taxon>
        <taxon>Acari</taxon>
        <taxon>Acariformes</taxon>
        <taxon>Trombidiformes</taxon>
        <taxon>Prostigmata</taxon>
        <taxon>Anystina</taxon>
        <taxon>Parasitengona</taxon>
        <taxon>Trombidioidea</taxon>
        <taxon>Trombidiidae</taxon>
        <taxon>Dinothrombium</taxon>
    </lineage>
</organism>
<comment type="caution">
    <text evidence="8">The sequence shown here is derived from an EMBL/GenBank/DDBJ whole genome shotgun (WGS) entry which is preliminary data.</text>
</comment>
<evidence type="ECO:0000313" key="9">
    <source>
        <dbReference type="Proteomes" id="UP000285301"/>
    </source>
</evidence>
<sequence>MEICKPIVTYTEKDIAIPEQLKANIVHDIPQEGIEWQRSYGRSVKTVFLEAQLVSFCDDHLQDASVFNNLFEKPLLHTFWLECYDIDTYKISVRDELISWIARLQKHGVVDWLVIVFESAESRKINKSKLLSRSSVVDKIKADFPQNVKNAAERCVSLTDPLNPKSNEAYQQLLQRIRSLLSNACSRQLSKYEDFIRMQRENRNSRDWNFFRFFIMQEQLAFAFEMFGLFDEALVQYDELDALFSQFVLNSNVGGIPVWLKNLSERCDVWHGLCLSKSVYTTLRNKIKDESANLLDLRNYLFARQCELLLLHNKPWEVASRSLPFLQNCVNELNLIEVDLTEGAVACWVFLSALEILQKCERYSDSSQMETYSRFTVGLWAYARKKLEELGILCGLMPDMSLTSDCLIKVVTLIAGMGQDPHSGDESQPSPQMRLKEALSKPESFLKQYLEISELTMGTYKHIGHLRFAKLIGKELAFLYMKLNEHQKSLPFLLDLEKTYLIEKWSTLLMDIRKYILKCYEILNDYKKQVRYNCLLAATSMTETCQSEFLEKAKKLVDEYEPSEESFVMNMDEIFPIISLSVSRKESLSTFELVLKIESKLCQPVHFERLIAFLHYEPQKPVRKSNKSESNCCSLQKASKSHSEDIPTFLTFTSSVGVGVQCPNITKCLKRSDSQGTLNLDGDLQKPDLSDYFSLSNISLNPGINEFHLTFESPSRKCGIYSLTQLYLDWNDHVSFASLALPTHVCFEVISEEPRLKVMRPMTLSEPTDLISGLLQRISLELGCGSYNFVEGTLFNIRASRGLKIKLETEVDCMMGDEVSLVLKSTLKPFDIYTIPLIVFASLCNQKDASATEYQISLNYRFPGFENSTKLIAAFHMIPSFISTMKLHTLNKRKLVEILVNGITNSRFELISADLHLVEAKDGDVEIKSLIGPKTFVVKKDQTAHLLWELISENSNATAKSILFEVKYKPLDGLNPNTELYDYTCDFKLNDYHTQYSIRATVEAQKGHEFCRVGSLCHLYVIIERLVSSISFPSIMYEVIADGSFWNISGRTAGVLNETSENVFKLSFEILPLTTGFLPLPSIRLSKYIACEKQSTNANVAEAKLVAFDTGQVYNWSRGLQINVLPSSGLIIAE</sequence>
<dbReference type="Pfam" id="PF11817">
    <property type="entry name" value="Foie-gras_1"/>
    <property type="match status" value="1"/>
</dbReference>
<evidence type="ECO:0000259" key="7">
    <source>
        <dbReference type="Pfam" id="PF23604"/>
    </source>
</evidence>
<dbReference type="Proteomes" id="UP000285301">
    <property type="component" value="Unassembled WGS sequence"/>
</dbReference>
<evidence type="ECO:0000259" key="5">
    <source>
        <dbReference type="Pfam" id="PF12584"/>
    </source>
</evidence>
<dbReference type="InterPro" id="IPR021773">
    <property type="entry name" value="TPC11"/>
</dbReference>
<evidence type="ECO:0000313" key="8">
    <source>
        <dbReference type="EMBL" id="RWS12306.1"/>
    </source>
</evidence>